<evidence type="ECO:0000256" key="5">
    <source>
        <dbReference type="ARBA" id="ARBA00022741"/>
    </source>
</evidence>
<dbReference type="Gene3D" id="1.20.1580.10">
    <property type="entry name" value="ABC transporter ATPase like domain"/>
    <property type="match status" value="3"/>
</dbReference>
<evidence type="ECO:0000256" key="2">
    <source>
        <dbReference type="ARBA" id="ARBA00022490"/>
    </source>
</evidence>
<dbReference type="SUPFAM" id="SSF52540">
    <property type="entry name" value="P-loop containing nucleoside triphosphate hydrolases"/>
    <property type="match status" value="2"/>
</dbReference>
<keyword evidence="8" id="KW-0863">Zinc-finger</keyword>
<evidence type="ECO:0000256" key="1">
    <source>
        <dbReference type="ARBA" id="ARBA00004496"/>
    </source>
</evidence>
<dbReference type="GO" id="GO:0006289">
    <property type="term" value="P:nucleotide-excision repair"/>
    <property type="evidence" value="ECO:0007669"/>
    <property type="project" value="InterPro"/>
</dbReference>
<evidence type="ECO:0000256" key="13">
    <source>
        <dbReference type="ARBA" id="ARBA00023204"/>
    </source>
</evidence>
<dbReference type="GO" id="GO:0005524">
    <property type="term" value="F:ATP binding"/>
    <property type="evidence" value="ECO:0007669"/>
    <property type="project" value="UniProtKB-KW"/>
</dbReference>
<keyword evidence="11" id="KW-0267">Excision nuclease</keyword>
<keyword evidence="7" id="KW-0228">DNA excision</keyword>
<evidence type="ECO:0000256" key="7">
    <source>
        <dbReference type="ARBA" id="ARBA00022769"/>
    </source>
</evidence>
<proteinExistence type="predicted"/>
<evidence type="ECO:0000256" key="11">
    <source>
        <dbReference type="ARBA" id="ARBA00022881"/>
    </source>
</evidence>
<keyword evidence="6" id="KW-0227">DNA damage</keyword>
<dbReference type="AlphaFoldDB" id="A0A3B0VHX1"/>
<reference evidence="15" key="1">
    <citation type="submission" date="2018-06" db="EMBL/GenBank/DDBJ databases">
        <authorList>
            <person name="Zhirakovskaya E."/>
        </authorList>
    </citation>
    <scope>NUCLEOTIDE SEQUENCE</scope>
</reference>
<accession>A0A3B0VHX1</accession>
<dbReference type="Gene3D" id="1.10.8.280">
    <property type="entry name" value="ABC transporter ATPase domain-like"/>
    <property type="match status" value="1"/>
</dbReference>
<keyword evidence="3" id="KW-0479">Metal-binding</keyword>
<dbReference type="Pfam" id="PF17755">
    <property type="entry name" value="UvrA_DNA-bind"/>
    <property type="match status" value="1"/>
</dbReference>
<feature type="domain" description="AAA+ ATPase" evidence="14">
    <location>
        <begin position="661"/>
        <end position="956"/>
    </location>
</feature>
<comment type="subcellular location">
    <subcellularLocation>
        <location evidence="1">Cytoplasm</location>
    </subcellularLocation>
</comment>
<evidence type="ECO:0000256" key="6">
    <source>
        <dbReference type="ARBA" id="ARBA00022763"/>
    </source>
</evidence>
<evidence type="ECO:0000256" key="8">
    <source>
        <dbReference type="ARBA" id="ARBA00022771"/>
    </source>
</evidence>
<dbReference type="InterPro" id="IPR041102">
    <property type="entry name" value="UvrA_inter"/>
</dbReference>
<evidence type="ECO:0000256" key="10">
    <source>
        <dbReference type="ARBA" id="ARBA00022840"/>
    </source>
</evidence>
<keyword evidence="10" id="KW-0067">ATP-binding</keyword>
<keyword evidence="9" id="KW-0862">Zinc</keyword>
<evidence type="ECO:0000313" key="15">
    <source>
        <dbReference type="EMBL" id="VAW38592.1"/>
    </source>
</evidence>
<dbReference type="InterPro" id="IPR017871">
    <property type="entry name" value="ABC_transporter-like_CS"/>
</dbReference>
<keyword evidence="13" id="KW-0234">DNA repair</keyword>
<dbReference type="GO" id="GO:0016887">
    <property type="term" value="F:ATP hydrolysis activity"/>
    <property type="evidence" value="ECO:0007669"/>
    <property type="project" value="InterPro"/>
</dbReference>
<dbReference type="GO" id="GO:0008270">
    <property type="term" value="F:zinc ion binding"/>
    <property type="evidence" value="ECO:0007669"/>
    <property type="project" value="UniProtKB-KW"/>
</dbReference>
<evidence type="ECO:0000256" key="4">
    <source>
        <dbReference type="ARBA" id="ARBA00022737"/>
    </source>
</evidence>
<dbReference type="PROSITE" id="PS00211">
    <property type="entry name" value="ABC_TRANSPORTER_1"/>
    <property type="match status" value="1"/>
</dbReference>
<name>A0A3B0VHX1_9ZZZZ</name>
<dbReference type="NCBIfam" id="TIGR00630">
    <property type="entry name" value="uvra"/>
    <property type="match status" value="1"/>
</dbReference>
<dbReference type="GO" id="GO:0005737">
    <property type="term" value="C:cytoplasm"/>
    <property type="evidence" value="ECO:0007669"/>
    <property type="project" value="UniProtKB-SubCell"/>
</dbReference>
<dbReference type="EMBL" id="UOEZ01000075">
    <property type="protein sequence ID" value="VAW38592.1"/>
    <property type="molecule type" value="Genomic_DNA"/>
</dbReference>
<organism evidence="15">
    <name type="scientific">hydrothermal vent metagenome</name>
    <dbReference type="NCBI Taxonomy" id="652676"/>
    <lineage>
        <taxon>unclassified sequences</taxon>
        <taxon>metagenomes</taxon>
        <taxon>ecological metagenomes</taxon>
    </lineage>
</organism>
<dbReference type="SMART" id="SM00382">
    <property type="entry name" value="AAA"/>
    <property type="match status" value="2"/>
</dbReference>
<dbReference type="InterPro" id="IPR041552">
    <property type="entry name" value="UvrA_DNA-bd"/>
</dbReference>
<evidence type="ECO:0000256" key="3">
    <source>
        <dbReference type="ARBA" id="ARBA00022723"/>
    </source>
</evidence>
<gene>
    <name evidence="15" type="ORF">MNBD_DELTA02-347</name>
</gene>
<dbReference type="PANTHER" id="PTHR43152">
    <property type="entry name" value="UVRABC SYSTEM PROTEIN A"/>
    <property type="match status" value="1"/>
</dbReference>
<feature type="domain" description="AAA+ ATPase" evidence="14">
    <location>
        <begin position="45"/>
        <end position="257"/>
    </location>
</feature>
<dbReference type="GO" id="GO:0003677">
    <property type="term" value="F:DNA binding"/>
    <property type="evidence" value="ECO:0007669"/>
    <property type="project" value="UniProtKB-KW"/>
</dbReference>
<dbReference type="InterPro" id="IPR027417">
    <property type="entry name" value="P-loop_NTPase"/>
</dbReference>
<dbReference type="InterPro" id="IPR004602">
    <property type="entry name" value="UvrA"/>
</dbReference>
<dbReference type="GO" id="GO:0009380">
    <property type="term" value="C:excinuclease repair complex"/>
    <property type="evidence" value="ECO:0007669"/>
    <property type="project" value="InterPro"/>
</dbReference>
<dbReference type="Gene3D" id="3.40.50.300">
    <property type="entry name" value="P-loop containing nucleotide triphosphate hydrolases"/>
    <property type="match status" value="3"/>
</dbReference>
<dbReference type="PANTHER" id="PTHR43152:SF3">
    <property type="entry name" value="UVRABC SYSTEM PROTEIN A"/>
    <property type="match status" value="1"/>
</dbReference>
<dbReference type="Pfam" id="PF17760">
    <property type="entry name" value="UvrA_inter"/>
    <property type="match status" value="1"/>
</dbReference>
<evidence type="ECO:0000256" key="12">
    <source>
        <dbReference type="ARBA" id="ARBA00023125"/>
    </source>
</evidence>
<keyword evidence="2" id="KW-0963">Cytoplasm</keyword>
<keyword evidence="4" id="KW-0677">Repeat</keyword>
<evidence type="ECO:0000256" key="9">
    <source>
        <dbReference type="ARBA" id="ARBA00022833"/>
    </source>
</evidence>
<dbReference type="InterPro" id="IPR003593">
    <property type="entry name" value="AAA+_ATPase"/>
</dbReference>
<keyword evidence="5" id="KW-0547">Nucleotide-binding</keyword>
<evidence type="ECO:0000259" key="14">
    <source>
        <dbReference type="SMART" id="SM00382"/>
    </source>
</evidence>
<sequence>MQTTKKHKKDAHKIFETGIPEDKGHLIIEGLRQNNLKNINISIPHDKITAIVGPSGSGKSSLAFDTLFAEGRWRFMESLSTYTRLFLERMDRPDLDSIRNIRPAIAIEQKNPVRTSRSTVGTATEINDYLRILFARAGELLCPDCGLGVSPSDPAAACKELLKGYDGRKALVGFTQRIRATGRRKHPSREELETAIAKLLAKGFIRIIVCDPPATAGDKIIDISEDKAAAIKAIKAIKASGEFMVVVDRIIIRKDKRGRLVDSLETSFREGEGNASVKIPGNEDGSNGTDGRLLNFSRRLTCAGCGFELEKPTPILFSFNHPLGACAACKGFGNILLYDEDKLVPDKNLTLREGAIEPWTKPASAWWYEQLEENAAKYDLDLDKPYCKLSERERSIIFKGTEDFDGFDGFFEYLDTKKYKLHVRVFLSRYKGHFECKGCKGARLNKKALAVKVGGINIAGLSAMTIKEAAEFFRELKLAPKEAELAKEALKQIAIKLRFLSETGLEHLTLDRLTRTLSGGETQRVALCNQLASALSGVLYILDEPSVGLHPRDIDTLIGQIKQIAARDNTVVVVEHDTSTIRAADHVIELGPGSGELGGRLVYSGSLNEFTAEARTLTAEYLRGEKQIKVPRWRRRGSGESLRLLGAKGHNLKDINIEIPLGTLTCVTGVSGSGKSSLIMDTLYRAVAARFQVKTGRALAHRKIEGAEKISEIKLIDQEPIGKTPRSNPITYIGGFDEVRGHFSTLRAARAMNLTPGHFSFNVPGGRCESCKGEGLEKLEMYFLPDVYITCASCEGRRYKPQVLEIRSKDRNIYDVLEMTFDEAAVFFRSIPGLAKKISVIKDVGLGYLKLGQSATTLSGGEAQRLKIARELGSTRHGRGLAVRSSGKDKRRLEKEPSGVLYILDEPTTGLHTDDTKKLLYVLSRLVDSGNTVLIIEHNMECVKTADHVIDIGPEGGRDGGMIVVTGTPEQVAESKQGHTGRYLKEALEGRL</sequence>
<keyword evidence="12" id="KW-0238">DNA-binding</keyword>
<dbReference type="Gene3D" id="3.30.190.20">
    <property type="match status" value="1"/>
</dbReference>
<dbReference type="GO" id="GO:0004518">
    <property type="term" value="F:nuclease activity"/>
    <property type="evidence" value="ECO:0007669"/>
    <property type="project" value="UniProtKB-KW"/>
</dbReference>
<protein>
    <submittedName>
        <fullName evidence="15">Excinuclease ABC subunit A</fullName>
    </submittedName>
</protein>